<dbReference type="AlphaFoldDB" id="A0A397AYU8"/>
<comment type="caution">
    <text evidence="2">The sequence shown here is derived from an EMBL/GenBank/DDBJ whole genome shotgun (WGS) entry which is preliminary data.</text>
</comment>
<dbReference type="EMBL" id="QUTB01001759">
    <property type="protein sequence ID" value="RHY75016.1"/>
    <property type="molecule type" value="Genomic_DNA"/>
</dbReference>
<keyword evidence="1" id="KW-1133">Transmembrane helix</keyword>
<feature type="non-terminal residue" evidence="2">
    <location>
        <position position="1"/>
    </location>
</feature>
<reference evidence="4 5" key="1">
    <citation type="submission" date="2018-08" db="EMBL/GenBank/DDBJ databases">
        <title>Aphanomyces genome sequencing and annotation.</title>
        <authorList>
            <person name="Minardi D."/>
            <person name="Oidtmann B."/>
            <person name="Van Der Giezen M."/>
            <person name="Studholme D.J."/>
        </authorList>
    </citation>
    <scope>NUCLEOTIDE SEQUENCE [LARGE SCALE GENOMIC DNA]</scope>
    <source>
        <strain evidence="2 4">Kv</strain>
        <strain evidence="3 5">Si</strain>
    </source>
</reference>
<protein>
    <submittedName>
        <fullName evidence="2">Uncharacterized protein</fullName>
    </submittedName>
</protein>
<gene>
    <name evidence="3" type="ORF">DYB34_013879</name>
    <name evidence="2" type="ORF">DYB36_004944</name>
</gene>
<keyword evidence="1" id="KW-0812">Transmembrane</keyword>
<name>A0A397AYU8_APHAT</name>
<sequence>VCNVVDGADDSTHDSGSLLEFVPKVFTLHLLVTLVLHALLKSTIIGGLEQCLRH</sequence>
<evidence type="ECO:0000313" key="4">
    <source>
        <dbReference type="Proteomes" id="UP000265427"/>
    </source>
</evidence>
<dbReference type="Proteomes" id="UP000283543">
    <property type="component" value="Unassembled WGS sequence"/>
</dbReference>
<organism evidence="2 4">
    <name type="scientific">Aphanomyces astaci</name>
    <name type="common">Crayfish plague agent</name>
    <dbReference type="NCBI Taxonomy" id="112090"/>
    <lineage>
        <taxon>Eukaryota</taxon>
        <taxon>Sar</taxon>
        <taxon>Stramenopiles</taxon>
        <taxon>Oomycota</taxon>
        <taxon>Saprolegniomycetes</taxon>
        <taxon>Saprolegniales</taxon>
        <taxon>Verrucalvaceae</taxon>
        <taxon>Aphanomyces</taxon>
    </lineage>
</organism>
<evidence type="ECO:0000313" key="3">
    <source>
        <dbReference type="EMBL" id="RHY75016.1"/>
    </source>
</evidence>
<evidence type="ECO:0000256" key="1">
    <source>
        <dbReference type="SAM" id="Phobius"/>
    </source>
</evidence>
<accession>A0A397AYU8</accession>
<feature type="transmembrane region" description="Helical" evidence="1">
    <location>
        <begin position="21"/>
        <end position="40"/>
    </location>
</feature>
<dbReference type="EMBL" id="QUSZ01004731">
    <property type="protein sequence ID" value="RHY12973.1"/>
    <property type="molecule type" value="Genomic_DNA"/>
</dbReference>
<evidence type="ECO:0000313" key="5">
    <source>
        <dbReference type="Proteomes" id="UP000283543"/>
    </source>
</evidence>
<proteinExistence type="predicted"/>
<keyword evidence="1" id="KW-0472">Membrane</keyword>
<dbReference type="Proteomes" id="UP000265427">
    <property type="component" value="Unassembled WGS sequence"/>
</dbReference>
<evidence type="ECO:0000313" key="2">
    <source>
        <dbReference type="EMBL" id="RHY12973.1"/>
    </source>
</evidence>